<feature type="compositionally biased region" description="Basic and acidic residues" evidence="1">
    <location>
        <begin position="85"/>
        <end position="96"/>
    </location>
</feature>
<name>A0A5C6BAC7_9PLAN</name>
<dbReference type="EMBL" id="SJPP01000002">
    <property type="protein sequence ID" value="TWU08928.1"/>
    <property type="molecule type" value="Genomic_DNA"/>
</dbReference>
<dbReference type="Proteomes" id="UP000320735">
    <property type="component" value="Unassembled WGS sequence"/>
</dbReference>
<reference evidence="2 3" key="1">
    <citation type="submission" date="2019-02" db="EMBL/GenBank/DDBJ databases">
        <title>Deep-cultivation of Planctomycetes and their phenomic and genomic characterization uncovers novel biology.</title>
        <authorList>
            <person name="Wiegand S."/>
            <person name="Jogler M."/>
            <person name="Boedeker C."/>
            <person name="Pinto D."/>
            <person name="Vollmers J."/>
            <person name="Rivas-Marin E."/>
            <person name="Kohn T."/>
            <person name="Peeters S.H."/>
            <person name="Heuer A."/>
            <person name="Rast P."/>
            <person name="Oberbeckmann S."/>
            <person name="Bunk B."/>
            <person name="Jeske O."/>
            <person name="Meyerdierks A."/>
            <person name="Storesund J.E."/>
            <person name="Kallscheuer N."/>
            <person name="Luecker S."/>
            <person name="Lage O.M."/>
            <person name="Pohl T."/>
            <person name="Merkel B.J."/>
            <person name="Hornburger P."/>
            <person name="Mueller R.-W."/>
            <person name="Bruemmer F."/>
            <person name="Labrenz M."/>
            <person name="Spormann A.M."/>
            <person name="Op Den Camp H."/>
            <person name="Overmann J."/>
            <person name="Amann R."/>
            <person name="Jetten M.S.M."/>
            <person name="Mascher T."/>
            <person name="Medema M.H."/>
            <person name="Devos D.P."/>
            <person name="Kaster A.-K."/>
            <person name="Ovreas L."/>
            <person name="Rohde M."/>
            <person name="Galperin M.Y."/>
            <person name="Jogler C."/>
        </authorList>
    </citation>
    <scope>NUCLEOTIDE SEQUENCE [LARGE SCALE GENOMIC DNA]</scope>
    <source>
        <strain evidence="2 3">CA54</strain>
    </source>
</reference>
<organism evidence="2 3">
    <name type="scientific">Symmachiella macrocystis</name>
    <dbReference type="NCBI Taxonomy" id="2527985"/>
    <lineage>
        <taxon>Bacteria</taxon>
        <taxon>Pseudomonadati</taxon>
        <taxon>Planctomycetota</taxon>
        <taxon>Planctomycetia</taxon>
        <taxon>Planctomycetales</taxon>
        <taxon>Planctomycetaceae</taxon>
        <taxon>Symmachiella</taxon>
    </lineage>
</organism>
<sequence>MILRTSIGDPTGNRFRPVGGHDEPQLACPSNADAPNGVKMCNSAVAVLGFGCVYGGVAGSGPVPRAGRREGRKPVRARATAKRHTVADDAGHELPC</sequence>
<protein>
    <submittedName>
        <fullName evidence="2">Uncharacterized protein</fullName>
    </submittedName>
</protein>
<evidence type="ECO:0000256" key="1">
    <source>
        <dbReference type="SAM" id="MobiDB-lite"/>
    </source>
</evidence>
<dbReference type="AlphaFoldDB" id="A0A5C6BAC7"/>
<proteinExistence type="predicted"/>
<feature type="region of interest" description="Disordered" evidence="1">
    <location>
        <begin position="1"/>
        <end position="22"/>
    </location>
</feature>
<feature type="region of interest" description="Disordered" evidence="1">
    <location>
        <begin position="61"/>
        <end position="96"/>
    </location>
</feature>
<feature type="compositionally biased region" description="Basic residues" evidence="1">
    <location>
        <begin position="74"/>
        <end position="84"/>
    </location>
</feature>
<gene>
    <name evidence="2" type="ORF">CA54_41670</name>
</gene>
<comment type="caution">
    <text evidence="2">The sequence shown here is derived from an EMBL/GenBank/DDBJ whole genome shotgun (WGS) entry which is preliminary data.</text>
</comment>
<keyword evidence="3" id="KW-1185">Reference proteome</keyword>
<accession>A0A5C6BAC7</accession>
<evidence type="ECO:0000313" key="2">
    <source>
        <dbReference type="EMBL" id="TWU08928.1"/>
    </source>
</evidence>
<evidence type="ECO:0000313" key="3">
    <source>
        <dbReference type="Proteomes" id="UP000320735"/>
    </source>
</evidence>